<gene>
    <name evidence="2" type="ORF">GCM10008179_31660</name>
</gene>
<accession>A0A9W6J4A7</accession>
<dbReference type="Proteomes" id="UP001143372">
    <property type="component" value="Unassembled WGS sequence"/>
</dbReference>
<evidence type="ECO:0000313" key="2">
    <source>
        <dbReference type="EMBL" id="GLK69528.1"/>
    </source>
</evidence>
<feature type="transmembrane region" description="Helical" evidence="1">
    <location>
        <begin position="75"/>
        <end position="98"/>
    </location>
</feature>
<dbReference type="Pfam" id="PF06210">
    <property type="entry name" value="DUF1003"/>
    <property type="match status" value="1"/>
</dbReference>
<dbReference type="EMBL" id="BSFI01000022">
    <property type="protein sequence ID" value="GLK69528.1"/>
    <property type="molecule type" value="Genomic_DNA"/>
</dbReference>
<dbReference type="PANTHER" id="PTHR41386">
    <property type="entry name" value="INTEGRAL MEMBRANE PROTEIN-RELATED"/>
    <property type="match status" value="1"/>
</dbReference>
<organism evidence="2 3">
    <name type="scientific">Hansschlegelia plantiphila</name>
    <dbReference type="NCBI Taxonomy" id="374655"/>
    <lineage>
        <taxon>Bacteria</taxon>
        <taxon>Pseudomonadati</taxon>
        <taxon>Pseudomonadota</taxon>
        <taxon>Alphaproteobacteria</taxon>
        <taxon>Hyphomicrobiales</taxon>
        <taxon>Methylopilaceae</taxon>
        <taxon>Hansschlegelia</taxon>
    </lineage>
</organism>
<sequence>MKAPEDRPKADGMSEELHSDLRHAARRWFGKEIDALNEAESRVLRNAKHRSVLARRPFEQNGGSQTFGERLADQVATFGGSWTFIILFGVFLVLWTGANVWLLSQPFDPYPFIFLNLMLSMVAALQAPIIMMSQNRQALKDRENAALDYEVNLKAEIEIMALHDKLDAMREEHLAGLFAQQKEQIDLLTRLLAERGGDRKNDS</sequence>
<name>A0A9W6J4A7_9HYPH</name>
<evidence type="ECO:0000313" key="3">
    <source>
        <dbReference type="Proteomes" id="UP001143372"/>
    </source>
</evidence>
<reference evidence="2" key="1">
    <citation type="journal article" date="2014" name="Int. J. Syst. Evol. Microbiol.">
        <title>Complete genome sequence of Corynebacterium casei LMG S-19264T (=DSM 44701T), isolated from a smear-ripened cheese.</title>
        <authorList>
            <consortium name="US DOE Joint Genome Institute (JGI-PGF)"/>
            <person name="Walter F."/>
            <person name="Albersmeier A."/>
            <person name="Kalinowski J."/>
            <person name="Ruckert C."/>
        </authorList>
    </citation>
    <scope>NUCLEOTIDE SEQUENCE</scope>
    <source>
        <strain evidence="2">VKM B-2347</strain>
    </source>
</reference>
<dbReference type="InterPro" id="IPR010406">
    <property type="entry name" value="DUF1003"/>
</dbReference>
<protein>
    <submittedName>
        <fullName evidence="2">Cyclic nucleotide-binding protein</fullName>
    </submittedName>
</protein>
<keyword evidence="1" id="KW-1133">Transmembrane helix</keyword>
<dbReference type="PANTHER" id="PTHR41386:SF1">
    <property type="entry name" value="MEMBRANE PROTEIN"/>
    <property type="match status" value="1"/>
</dbReference>
<keyword evidence="1" id="KW-0812">Transmembrane</keyword>
<feature type="transmembrane region" description="Helical" evidence="1">
    <location>
        <begin position="110"/>
        <end position="132"/>
    </location>
</feature>
<proteinExistence type="predicted"/>
<dbReference type="AlphaFoldDB" id="A0A9W6J4A7"/>
<evidence type="ECO:0000256" key="1">
    <source>
        <dbReference type="SAM" id="Phobius"/>
    </source>
</evidence>
<reference evidence="2" key="2">
    <citation type="submission" date="2023-01" db="EMBL/GenBank/DDBJ databases">
        <authorList>
            <person name="Sun Q."/>
            <person name="Evtushenko L."/>
        </authorList>
    </citation>
    <scope>NUCLEOTIDE SEQUENCE</scope>
    <source>
        <strain evidence="2">VKM B-2347</strain>
    </source>
</reference>
<keyword evidence="3" id="KW-1185">Reference proteome</keyword>
<keyword evidence="1" id="KW-0472">Membrane</keyword>
<comment type="caution">
    <text evidence="2">The sequence shown here is derived from an EMBL/GenBank/DDBJ whole genome shotgun (WGS) entry which is preliminary data.</text>
</comment>